<dbReference type="PANTHER" id="PTHR34180">
    <property type="entry name" value="PEPTIDASE C45"/>
    <property type="match status" value="1"/>
</dbReference>
<dbReference type="InterPro" id="IPR047801">
    <property type="entry name" value="Peptidase_C45"/>
</dbReference>
<accession>A0A381VPD7</accession>
<proteinExistence type="predicted"/>
<dbReference type="InterPro" id="IPR047794">
    <property type="entry name" value="C45_proenzyme-like"/>
</dbReference>
<dbReference type="Pfam" id="PF03417">
    <property type="entry name" value="AAT"/>
    <property type="match status" value="1"/>
</dbReference>
<dbReference type="Gene3D" id="1.10.10.2120">
    <property type="match status" value="1"/>
</dbReference>
<dbReference type="PANTHER" id="PTHR34180:SF1">
    <property type="entry name" value="BETA-ALANYL-DOPAMINE_CARCININE HYDROLASE"/>
    <property type="match status" value="1"/>
</dbReference>
<feature type="domain" description="Peptidase C45 hydrolase" evidence="1">
    <location>
        <begin position="134"/>
        <end position="322"/>
    </location>
</feature>
<organism evidence="2">
    <name type="scientific">marine metagenome</name>
    <dbReference type="NCBI Taxonomy" id="408172"/>
    <lineage>
        <taxon>unclassified sequences</taxon>
        <taxon>metagenomes</taxon>
        <taxon>ecological metagenomes</taxon>
    </lineage>
</organism>
<dbReference type="NCBIfam" id="NF040521">
    <property type="entry name" value="C45_proenzyme"/>
    <property type="match status" value="1"/>
</dbReference>
<dbReference type="Gene3D" id="3.60.60.10">
    <property type="entry name" value="Penicillin V Acylase, Chain A"/>
    <property type="match status" value="1"/>
</dbReference>
<evidence type="ECO:0000259" key="1">
    <source>
        <dbReference type="Pfam" id="PF03417"/>
    </source>
</evidence>
<dbReference type="InterPro" id="IPR005079">
    <property type="entry name" value="Peptidase_C45_hydrolase"/>
</dbReference>
<dbReference type="EMBL" id="UINC01009386">
    <property type="protein sequence ID" value="SVA42094.1"/>
    <property type="molecule type" value="Genomic_DNA"/>
</dbReference>
<dbReference type="AlphaFoldDB" id="A0A381VPD7"/>
<evidence type="ECO:0000313" key="2">
    <source>
        <dbReference type="EMBL" id="SVA42094.1"/>
    </source>
</evidence>
<protein>
    <recommendedName>
        <fullName evidence="1">Peptidase C45 hydrolase domain-containing protein</fullName>
    </recommendedName>
</protein>
<sequence>MRRPPLRILDLAGSYEAMGHAHGLAHTEEIRAYADERVRLAGSRFWAGGEIDRADVLDIARSCLPAHEAHSADLYAELCGLADGAGITPEEAVVVGGFTDFVDTVRSVVGGDHPSEVQEDDCTAFIVPDARCDGQGFYGQTWDMHDTATPYVVLLRVRPEDGQAALVFTTTGCLGQLGMNEAGVCVGINNLVATDGCPGVMWTSVVRDALLQDSAASARDAILDAELAGAHSFLTFDASGDGHMIEAFPTARPAEQLADDALVHTNHALWDEALARQATKQEDLMVNSTRRRDRALQLLDCDGIGVEDLMAVTRDDEAICQVSVEPTRIESSGAAIMRPSTLDFWAVWGLPSQNEYVHVPFPS</sequence>
<gene>
    <name evidence="2" type="ORF">METZ01_LOCUS94948</name>
</gene>
<reference evidence="2" key="1">
    <citation type="submission" date="2018-05" db="EMBL/GenBank/DDBJ databases">
        <authorList>
            <person name="Lanie J.A."/>
            <person name="Ng W.-L."/>
            <person name="Kazmierczak K.M."/>
            <person name="Andrzejewski T.M."/>
            <person name="Davidsen T.M."/>
            <person name="Wayne K.J."/>
            <person name="Tettelin H."/>
            <person name="Glass J.I."/>
            <person name="Rusch D."/>
            <person name="Podicherti R."/>
            <person name="Tsui H.-C.T."/>
            <person name="Winkler M.E."/>
        </authorList>
    </citation>
    <scope>NUCLEOTIDE SEQUENCE</scope>
</reference>
<name>A0A381VPD7_9ZZZZ</name>